<keyword evidence="1" id="KW-0732">Signal</keyword>
<sequence length="91" mass="10504">MKLISFLIFIIFSALLLSSIEGRRWGSYNRGGYSRTVTVRYWGNRGGFNRGYGGWGNRGWGGGWGNRGWGGWGYRPFYRGFNPYFGYPYYG</sequence>
<evidence type="ECO:0000313" key="3">
    <source>
        <dbReference type="WBParaSite" id="PTRK_0000388600.1"/>
    </source>
</evidence>
<reference evidence="3" key="1">
    <citation type="submission" date="2017-02" db="UniProtKB">
        <authorList>
            <consortium name="WormBaseParasite"/>
        </authorList>
    </citation>
    <scope>IDENTIFICATION</scope>
</reference>
<dbReference type="AlphaFoldDB" id="A0A0N4Z995"/>
<proteinExistence type="predicted"/>
<keyword evidence="2" id="KW-1185">Reference proteome</keyword>
<feature type="signal peptide" evidence="1">
    <location>
        <begin position="1"/>
        <end position="22"/>
    </location>
</feature>
<dbReference type="WBParaSite" id="PTRK_0000388600.1">
    <property type="protein sequence ID" value="PTRK_0000388600.1"/>
    <property type="gene ID" value="PTRK_0000388600"/>
</dbReference>
<feature type="chain" id="PRO_5005891449" evidence="1">
    <location>
        <begin position="23"/>
        <end position="91"/>
    </location>
</feature>
<name>A0A0N4Z995_PARTI</name>
<evidence type="ECO:0000313" key="2">
    <source>
        <dbReference type="Proteomes" id="UP000038045"/>
    </source>
</evidence>
<organism evidence="2 3">
    <name type="scientific">Parastrongyloides trichosuri</name>
    <name type="common">Possum-specific nematode worm</name>
    <dbReference type="NCBI Taxonomy" id="131310"/>
    <lineage>
        <taxon>Eukaryota</taxon>
        <taxon>Metazoa</taxon>
        <taxon>Ecdysozoa</taxon>
        <taxon>Nematoda</taxon>
        <taxon>Chromadorea</taxon>
        <taxon>Rhabditida</taxon>
        <taxon>Tylenchina</taxon>
        <taxon>Panagrolaimomorpha</taxon>
        <taxon>Strongyloidoidea</taxon>
        <taxon>Strongyloididae</taxon>
        <taxon>Parastrongyloides</taxon>
    </lineage>
</organism>
<protein>
    <submittedName>
        <fullName evidence="3">Uncharacterized protein</fullName>
    </submittedName>
</protein>
<evidence type="ECO:0000256" key="1">
    <source>
        <dbReference type="SAM" id="SignalP"/>
    </source>
</evidence>
<accession>A0A0N4Z995</accession>
<dbReference type="Proteomes" id="UP000038045">
    <property type="component" value="Unplaced"/>
</dbReference>